<name>A0ABS2ET58_9BACE</name>
<keyword evidence="1" id="KW-0732">Signal</keyword>
<evidence type="ECO:0000313" key="2">
    <source>
        <dbReference type="EMBL" id="MBM6757761.1"/>
    </source>
</evidence>
<gene>
    <name evidence="2" type="ORF">H6A31_03495</name>
</gene>
<feature type="signal peptide" evidence="1">
    <location>
        <begin position="1"/>
        <end position="20"/>
    </location>
</feature>
<reference evidence="2 3" key="1">
    <citation type="journal article" date="2021" name="Sci. Rep.">
        <title>The distribution of antibiotic resistance genes in chicken gut microbiota commensals.</title>
        <authorList>
            <person name="Juricova H."/>
            <person name="Matiasovicova J."/>
            <person name="Kubasova T."/>
            <person name="Cejkova D."/>
            <person name="Rychlik I."/>
        </authorList>
    </citation>
    <scope>NUCLEOTIDE SEQUENCE [LARGE SCALE GENOMIC DNA]</scope>
    <source>
        <strain evidence="2 3">An801</strain>
    </source>
</reference>
<feature type="chain" id="PRO_5047329071" description="Transglutaminase domain-containing protein" evidence="1">
    <location>
        <begin position="21"/>
        <end position="491"/>
    </location>
</feature>
<comment type="caution">
    <text evidence="2">The sequence shown here is derived from an EMBL/GenBank/DDBJ whole genome shotgun (WGS) entry which is preliminary data.</text>
</comment>
<dbReference type="Proteomes" id="UP000703295">
    <property type="component" value="Unassembled WGS sequence"/>
</dbReference>
<keyword evidence="3" id="KW-1185">Reference proteome</keyword>
<evidence type="ECO:0000313" key="3">
    <source>
        <dbReference type="Proteomes" id="UP000703295"/>
    </source>
</evidence>
<proteinExistence type="predicted"/>
<sequence length="491" mass="56922">MMKRFLILSMGCVFVSSMCAQSRSPEEIFKQFKQQQIESYKDFRKEANQKYIEFMRGKWDWFSSETSIKDIENDIKPMPAPSAPDKEEIKGLKKEVLEHGKVVNAYRKQKEQPHPLMPITENGQATQTFQFQAYGTKMEVRLQSGEKYKLNSAAENDVADMWMYLSSKSFNNMLHDCLQLREEHNLCDWAYLNILKALSQQYYGENTNEAVVMQAFLFNQSGYKTRIGRSKTNRLYMLVASPNTIYEKPYFKIKEEVFYPLDYQESGLYVFAHEYPGEKELNLSLEKVPIFDMATSDAHTLKSKAADSLSIDLKFNSNLMDFYYSYPQSHIHNDEMTKWTIYASTPLSESVKKQLYPILKSKIEGKTDVEAANLLIGFVQTAFEYQLDEVVWGKDHPFFPEETLFYPFSDCEDRAALFSNLIRDLLGLNTVLLYYPGHLAMAVKFNEQVEGKTFLIDNGEYTYCEPTCSSYVPVGWCPPNLTSVKPVIIKY</sequence>
<accession>A0ABS2ET58</accession>
<evidence type="ECO:0000256" key="1">
    <source>
        <dbReference type="SAM" id="SignalP"/>
    </source>
</evidence>
<dbReference type="EMBL" id="JACJJW010000005">
    <property type="protein sequence ID" value="MBM6757761.1"/>
    <property type="molecule type" value="Genomic_DNA"/>
</dbReference>
<protein>
    <recommendedName>
        <fullName evidence="4">Transglutaminase domain-containing protein</fullName>
    </recommendedName>
</protein>
<organism evidence="2 3">
    <name type="scientific">Bacteroides mediterraneensis</name>
    <dbReference type="NCBI Taxonomy" id="1841856"/>
    <lineage>
        <taxon>Bacteria</taxon>
        <taxon>Pseudomonadati</taxon>
        <taxon>Bacteroidota</taxon>
        <taxon>Bacteroidia</taxon>
        <taxon>Bacteroidales</taxon>
        <taxon>Bacteroidaceae</taxon>
        <taxon>Bacteroides</taxon>
    </lineage>
</organism>
<evidence type="ECO:0008006" key="4">
    <source>
        <dbReference type="Google" id="ProtNLM"/>
    </source>
</evidence>